<keyword evidence="3" id="KW-0378">Hydrolase</keyword>
<keyword evidence="7" id="KW-1185">Reference proteome</keyword>
<evidence type="ECO:0000256" key="3">
    <source>
        <dbReference type="ARBA" id="ARBA00022801"/>
    </source>
</evidence>
<dbReference type="SUPFAM" id="SSF54001">
    <property type="entry name" value="Cysteine proteinases"/>
    <property type="match status" value="1"/>
</dbReference>
<dbReference type="GO" id="GO:0006508">
    <property type="term" value="P:proteolysis"/>
    <property type="evidence" value="ECO:0007669"/>
    <property type="project" value="UniProtKB-KW"/>
</dbReference>
<evidence type="ECO:0000256" key="1">
    <source>
        <dbReference type="ARBA" id="ARBA00007074"/>
    </source>
</evidence>
<sequence>MGKSIGKKLAGVGSTISKWGKGAGKFVSKHKTEILAGLVSPFAGLSAWFLKDTKTGKNVQKWAKGFSKDIKKMGLKKAMDKQVNDASKAFKKSKFGKWFNNIDSSFNSFKKSFKKTWNKHWSDTGKTLKRDWNGSVKDTKNFFSSIGKKWDTWKSSWKKSWASHWSSNGRTLKSNWDGSYKLTKSFFSSMGTKWAGWKKSWSHSWNSHWDKMRSNLHSYWNKDLSHTKVFGNSMGDWLSSFKKSFKSGWSGLGTGVENIFKGLWKNLKKFARDGMNDVIDLINGGINAVDSVIHTFGGKKKTIGDLSHVHFATGTGMFSGSRNPITKPTLAMLNDGHDSPETHNQEALIHANGEAELIHGTNVMRLLEPGAEVLNASETKMLGLTHFSKGTGFFGDILNSVTSGISGVTSWVGKKVNGLEKFFKTAENIIAHPIKSLENLFSWSAKGVSGVMSNIGHGLFNGVAKQAKTWWSTLWNSVSDSLDDGTGSSSSLVKAMEKYGSTNKYVWGAAGPSAFDCSGLVEHTLKKMGISFPRTSGEQCTRLLNTSAILNRVT</sequence>
<dbReference type="Proteomes" id="UP001596443">
    <property type="component" value="Unassembled WGS sequence"/>
</dbReference>
<proteinExistence type="inferred from homology"/>
<feature type="domain" description="NlpC/P60" evidence="5">
    <location>
        <begin position="486"/>
        <end position="554"/>
    </location>
</feature>
<evidence type="ECO:0000313" key="6">
    <source>
        <dbReference type="EMBL" id="MFC6785018.1"/>
    </source>
</evidence>
<reference evidence="6 7" key="1">
    <citation type="journal article" date="2019" name="Int. J. Syst. Evol. Microbiol.">
        <title>The Global Catalogue of Microorganisms (GCM) 10K type strain sequencing project: providing services to taxonomists for standard genome sequencing and annotation.</title>
        <authorList>
            <consortium name="The Broad Institute Genomics Platform"/>
            <consortium name="The Broad Institute Genome Sequencing Center for Infectious Disease"/>
            <person name="Wu L."/>
            <person name="Ma J."/>
        </authorList>
    </citation>
    <scope>NUCLEOTIDE SEQUENCE [LARGE SCALE GENOMIC DNA]</scope>
    <source>
        <strain evidence="6 7">SYNS20</strain>
    </source>
</reference>
<dbReference type="InterPro" id="IPR000064">
    <property type="entry name" value="NLP_P60_dom"/>
</dbReference>
<organism evidence="6 7">
    <name type="scientific">Halobaculum halobium</name>
    <dbReference type="NCBI Taxonomy" id="3032281"/>
    <lineage>
        <taxon>Archaea</taxon>
        <taxon>Methanobacteriati</taxon>
        <taxon>Methanobacteriota</taxon>
        <taxon>Stenosarchaea group</taxon>
        <taxon>Halobacteria</taxon>
        <taxon>Halobacteriales</taxon>
        <taxon>Haloferacaceae</taxon>
        <taxon>Halobaculum</taxon>
    </lineage>
</organism>
<evidence type="ECO:0000256" key="2">
    <source>
        <dbReference type="ARBA" id="ARBA00022670"/>
    </source>
</evidence>
<dbReference type="GO" id="GO:0008234">
    <property type="term" value="F:cysteine-type peptidase activity"/>
    <property type="evidence" value="ECO:0007669"/>
    <property type="project" value="UniProtKB-KW"/>
</dbReference>
<evidence type="ECO:0000256" key="4">
    <source>
        <dbReference type="ARBA" id="ARBA00022807"/>
    </source>
</evidence>
<dbReference type="PROSITE" id="PS51935">
    <property type="entry name" value="NLPC_P60"/>
    <property type="match status" value="1"/>
</dbReference>
<dbReference type="Gene3D" id="3.90.1720.10">
    <property type="entry name" value="endopeptidase domain like (from Nostoc punctiforme)"/>
    <property type="match status" value="1"/>
</dbReference>
<dbReference type="EMBL" id="JBHSWX010000010">
    <property type="protein sequence ID" value="MFC6785018.1"/>
    <property type="molecule type" value="Genomic_DNA"/>
</dbReference>
<dbReference type="Pfam" id="PF00877">
    <property type="entry name" value="NLPC_P60"/>
    <property type="match status" value="1"/>
</dbReference>
<keyword evidence="2" id="KW-0645">Protease</keyword>
<gene>
    <name evidence="6" type="ORF">ACFQFD_03145</name>
</gene>
<dbReference type="AlphaFoldDB" id="A0ABD5TAG6"/>
<evidence type="ECO:0000259" key="5">
    <source>
        <dbReference type="PROSITE" id="PS51935"/>
    </source>
</evidence>
<keyword evidence="4" id="KW-0788">Thiol protease</keyword>
<comment type="caution">
    <text evidence="6">The sequence shown here is derived from an EMBL/GenBank/DDBJ whole genome shotgun (WGS) entry which is preliminary data.</text>
</comment>
<evidence type="ECO:0000313" key="7">
    <source>
        <dbReference type="Proteomes" id="UP001596443"/>
    </source>
</evidence>
<comment type="similarity">
    <text evidence="1">Belongs to the peptidase C40 family.</text>
</comment>
<name>A0ABD5TAG6_9EURY</name>
<accession>A0ABD5TAG6</accession>
<dbReference type="RefSeq" id="WP_390214509.1">
    <property type="nucleotide sequence ID" value="NZ_JBHSWX010000010.1"/>
</dbReference>
<dbReference type="InterPro" id="IPR038765">
    <property type="entry name" value="Papain-like_cys_pep_sf"/>
</dbReference>
<protein>
    <submittedName>
        <fullName evidence="6">C40 family peptidase</fullName>
    </submittedName>
</protein>